<reference evidence="1" key="1">
    <citation type="submission" date="2021-01" db="EMBL/GenBank/DDBJ databases">
        <authorList>
            <consortium name="Genoscope - CEA"/>
            <person name="William W."/>
        </authorList>
    </citation>
    <scope>NUCLEOTIDE SEQUENCE</scope>
</reference>
<keyword evidence="2" id="KW-1185">Reference proteome</keyword>
<accession>A0A8S1UAY9</accession>
<dbReference type="AlphaFoldDB" id="A0A8S1UAY9"/>
<dbReference type="Proteomes" id="UP000683925">
    <property type="component" value="Unassembled WGS sequence"/>
</dbReference>
<gene>
    <name evidence="1" type="ORF">POCTA_138.1.T0390294</name>
</gene>
<evidence type="ECO:0000313" key="2">
    <source>
        <dbReference type="Proteomes" id="UP000683925"/>
    </source>
</evidence>
<name>A0A8S1UAY9_PAROT</name>
<proteinExistence type="predicted"/>
<sequence>MKEEKISDQSKLKKCKQDRQIKIMGDLALMINKNCDLAMSICNNENINEIYNLQDSCLLNIQIVKKDFLISLELQSQILIDGQFNQILNEDCESYASTLKLRKLPLNQLTNPDLKVIWKNLFHGTIGILNPFQHLSLEYIFKLCCNDFIDIECKESNRNIYLQINLT</sequence>
<dbReference type="EMBL" id="CAJJDP010000039">
    <property type="protein sequence ID" value="CAD8161257.1"/>
    <property type="molecule type" value="Genomic_DNA"/>
</dbReference>
<organism evidence="1 2">
    <name type="scientific">Paramecium octaurelia</name>
    <dbReference type="NCBI Taxonomy" id="43137"/>
    <lineage>
        <taxon>Eukaryota</taxon>
        <taxon>Sar</taxon>
        <taxon>Alveolata</taxon>
        <taxon>Ciliophora</taxon>
        <taxon>Intramacronucleata</taxon>
        <taxon>Oligohymenophorea</taxon>
        <taxon>Peniculida</taxon>
        <taxon>Parameciidae</taxon>
        <taxon>Paramecium</taxon>
    </lineage>
</organism>
<evidence type="ECO:0000313" key="1">
    <source>
        <dbReference type="EMBL" id="CAD8161257.1"/>
    </source>
</evidence>
<protein>
    <submittedName>
        <fullName evidence="1">Uncharacterized protein</fullName>
    </submittedName>
</protein>
<comment type="caution">
    <text evidence="1">The sequence shown here is derived from an EMBL/GenBank/DDBJ whole genome shotgun (WGS) entry which is preliminary data.</text>
</comment>